<evidence type="ECO:0000259" key="2">
    <source>
        <dbReference type="Pfam" id="PF03364"/>
    </source>
</evidence>
<comment type="similarity">
    <text evidence="1">Belongs to the ribosome association toxin RatA family.</text>
</comment>
<dbReference type="InterPro" id="IPR005031">
    <property type="entry name" value="COQ10_START"/>
</dbReference>
<dbReference type="CDD" id="cd07812">
    <property type="entry name" value="SRPBCC"/>
    <property type="match status" value="1"/>
</dbReference>
<dbReference type="SUPFAM" id="SSF55961">
    <property type="entry name" value="Bet v1-like"/>
    <property type="match status" value="1"/>
</dbReference>
<dbReference type="RefSeq" id="WP_419186421.1">
    <property type="nucleotide sequence ID" value="NZ_CP036290.1"/>
</dbReference>
<keyword evidence="4" id="KW-1185">Reference proteome</keyword>
<gene>
    <name evidence="3" type="ORF">Pla163_15020</name>
</gene>
<dbReference type="Pfam" id="PF03364">
    <property type="entry name" value="Polyketide_cyc"/>
    <property type="match status" value="1"/>
</dbReference>
<sequence length="150" mass="16082">MITASAEFAHPAATVFAAVARIEEHPSWQRGIESIRVLSGDGASVGSRFAVRVVESGIELDLEGEVVESMTPELVRHVLENSDATLDVTVRVTPLASERCRLDYSAAIKVHSFALKMLRGMIESKLAEKAEADLGALARHLSTAQGADGR</sequence>
<evidence type="ECO:0000313" key="3">
    <source>
        <dbReference type="EMBL" id="QDU84395.1"/>
    </source>
</evidence>
<dbReference type="Proteomes" id="UP000319342">
    <property type="component" value="Chromosome"/>
</dbReference>
<accession>A0A518CYY3</accession>
<reference evidence="3 4" key="1">
    <citation type="submission" date="2019-02" db="EMBL/GenBank/DDBJ databases">
        <title>Deep-cultivation of Planctomycetes and their phenomic and genomic characterization uncovers novel biology.</title>
        <authorList>
            <person name="Wiegand S."/>
            <person name="Jogler M."/>
            <person name="Boedeker C."/>
            <person name="Pinto D."/>
            <person name="Vollmers J."/>
            <person name="Rivas-Marin E."/>
            <person name="Kohn T."/>
            <person name="Peeters S.H."/>
            <person name="Heuer A."/>
            <person name="Rast P."/>
            <person name="Oberbeckmann S."/>
            <person name="Bunk B."/>
            <person name="Jeske O."/>
            <person name="Meyerdierks A."/>
            <person name="Storesund J.E."/>
            <person name="Kallscheuer N."/>
            <person name="Luecker S."/>
            <person name="Lage O.M."/>
            <person name="Pohl T."/>
            <person name="Merkel B.J."/>
            <person name="Hornburger P."/>
            <person name="Mueller R.-W."/>
            <person name="Bruemmer F."/>
            <person name="Labrenz M."/>
            <person name="Spormann A.M."/>
            <person name="Op den Camp H."/>
            <person name="Overmann J."/>
            <person name="Amann R."/>
            <person name="Jetten M.S.M."/>
            <person name="Mascher T."/>
            <person name="Medema M.H."/>
            <person name="Devos D.P."/>
            <person name="Kaster A.-K."/>
            <person name="Ovreas L."/>
            <person name="Rohde M."/>
            <person name="Galperin M.Y."/>
            <person name="Jogler C."/>
        </authorList>
    </citation>
    <scope>NUCLEOTIDE SEQUENCE [LARGE SCALE GENOMIC DNA]</scope>
    <source>
        <strain evidence="3 4">Pla163</strain>
    </source>
</reference>
<proteinExistence type="inferred from homology"/>
<feature type="domain" description="Coenzyme Q-binding protein COQ10 START" evidence="2">
    <location>
        <begin position="9"/>
        <end position="133"/>
    </location>
</feature>
<dbReference type="AlphaFoldDB" id="A0A518CYY3"/>
<dbReference type="EMBL" id="CP036290">
    <property type="protein sequence ID" value="QDU84395.1"/>
    <property type="molecule type" value="Genomic_DNA"/>
</dbReference>
<dbReference type="InterPro" id="IPR023393">
    <property type="entry name" value="START-like_dom_sf"/>
</dbReference>
<evidence type="ECO:0000313" key="4">
    <source>
        <dbReference type="Proteomes" id="UP000319342"/>
    </source>
</evidence>
<organism evidence="3 4">
    <name type="scientific">Rohdeia mirabilis</name>
    <dbReference type="NCBI Taxonomy" id="2528008"/>
    <lineage>
        <taxon>Bacteria</taxon>
        <taxon>Pseudomonadati</taxon>
        <taxon>Planctomycetota</taxon>
        <taxon>Planctomycetia</taxon>
        <taxon>Planctomycetia incertae sedis</taxon>
        <taxon>Rohdeia</taxon>
    </lineage>
</organism>
<protein>
    <submittedName>
        <fullName evidence="3">Polyketide cyclase / dehydrase and lipid transport</fullName>
    </submittedName>
</protein>
<evidence type="ECO:0000256" key="1">
    <source>
        <dbReference type="ARBA" id="ARBA00008918"/>
    </source>
</evidence>
<name>A0A518CYY3_9BACT</name>
<dbReference type="Gene3D" id="3.30.530.20">
    <property type="match status" value="1"/>
</dbReference>